<organism evidence="4">
    <name type="scientific">bioreactor metagenome</name>
    <dbReference type="NCBI Taxonomy" id="1076179"/>
    <lineage>
        <taxon>unclassified sequences</taxon>
        <taxon>metagenomes</taxon>
        <taxon>ecological metagenomes</taxon>
    </lineage>
</organism>
<sequence length="199" mass="22572">MIDKRASADHEITGLIAERWSPRAFSDRTIESDKVLSLFEAARWAPSAFNEQPWRFITASKGNPPEFEKMLSCLADSNQVWAKRAQLLMILVVKNSFDYNNKPNRWAMHDCGLALENLLLEAAAQGLQGHPMAGFSTEAVREYYGVPDGYEPLVAIAVGYVGDPSLLEGELKERELEKRERLPLDSFVFEGKWQQPREK</sequence>
<dbReference type="InterPro" id="IPR000415">
    <property type="entry name" value="Nitroreductase-like"/>
</dbReference>
<dbReference type="EC" id="1.-.-.-" evidence="4"/>
<evidence type="ECO:0000256" key="1">
    <source>
        <dbReference type="ARBA" id="ARBA00007118"/>
    </source>
</evidence>
<dbReference type="InterPro" id="IPR029479">
    <property type="entry name" value="Nitroreductase"/>
</dbReference>
<evidence type="ECO:0000256" key="2">
    <source>
        <dbReference type="ARBA" id="ARBA00023002"/>
    </source>
</evidence>
<evidence type="ECO:0000259" key="3">
    <source>
        <dbReference type="Pfam" id="PF00881"/>
    </source>
</evidence>
<dbReference type="PANTHER" id="PTHR43673:SF10">
    <property type="entry name" value="NADH DEHYDROGENASE_NAD(P)H NITROREDUCTASE XCC3605-RELATED"/>
    <property type="match status" value="1"/>
</dbReference>
<dbReference type="SUPFAM" id="SSF55469">
    <property type="entry name" value="FMN-dependent nitroreductase-like"/>
    <property type="match status" value="1"/>
</dbReference>
<dbReference type="PANTHER" id="PTHR43673">
    <property type="entry name" value="NAD(P)H NITROREDUCTASE YDGI-RELATED"/>
    <property type="match status" value="1"/>
</dbReference>
<dbReference type="CDD" id="cd02138">
    <property type="entry name" value="TdsD-like"/>
    <property type="match status" value="1"/>
</dbReference>
<dbReference type="Gene3D" id="3.40.109.10">
    <property type="entry name" value="NADH Oxidase"/>
    <property type="match status" value="1"/>
</dbReference>
<dbReference type="AlphaFoldDB" id="A0A645C8D9"/>
<dbReference type="GO" id="GO:0016491">
    <property type="term" value="F:oxidoreductase activity"/>
    <property type="evidence" value="ECO:0007669"/>
    <property type="project" value="UniProtKB-KW"/>
</dbReference>
<comment type="caution">
    <text evidence="4">The sequence shown here is derived from an EMBL/GenBank/DDBJ whole genome shotgun (WGS) entry which is preliminary data.</text>
</comment>
<dbReference type="EMBL" id="VSSQ01023542">
    <property type="protein sequence ID" value="MPM70554.1"/>
    <property type="molecule type" value="Genomic_DNA"/>
</dbReference>
<reference evidence="4" key="1">
    <citation type="submission" date="2019-08" db="EMBL/GenBank/DDBJ databases">
        <authorList>
            <person name="Kucharzyk K."/>
            <person name="Murdoch R.W."/>
            <person name="Higgins S."/>
            <person name="Loffler F."/>
        </authorList>
    </citation>
    <scope>NUCLEOTIDE SEQUENCE</scope>
</reference>
<protein>
    <submittedName>
        <fullName evidence="4">Malonic semialdehyde reductase RutE</fullName>
        <ecNumber evidence="4">1.-.-.-</ecNumber>
    </submittedName>
</protein>
<feature type="domain" description="Nitroreductase" evidence="3">
    <location>
        <begin position="16"/>
        <end position="160"/>
    </location>
</feature>
<comment type="similarity">
    <text evidence="1">Belongs to the nitroreductase family.</text>
</comment>
<gene>
    <name evidence="4" type="primary">rutE_3</name>
    <name evidence="4" type="ORF">SDC9_117509</name>
</gene>
<proteinExistence type="inferred from homology"/>
<keyword evidence="2 4" id="KW-0560">Oxidoreductase</keyword>
<dbReference type="Pfam" id="PF00881">
    <property type="entry name" value="Nitroreductase"/>
    <property type="match status" value="1"/>
</dbReference>
<name>A0A645C8D9_9ZZZZ</name>
<evidence type="ECO:0000313" key="4">
    <source>
        <dbReference type="EMBL" id="MPM70554.1"/>
    </source>
</evidence>
<accession>A0A645C8D9</accession>